<accession>A0ABY5DQ43</accession>
<dbReference type="Gene3D" id="3.20.20.150">
    <property type="entry name" value="Divalent-metal-dependent TIM barrel enzymes"/>
    <property type="match status" value="1"/>
</dbReference>
<keyword evidence="2" id="KW-1185">Reference proteome</keyword>
<name>A0ABY5DQ43_9ACTN</name>
<organism evidence="1 2">
    <name type="scientific">Paraconexibacter antarcticus</name>
    <dbReference type="NCBI Taxonomy" id="2949664"/>
    <lineage>
        <taxon>Bacteria</taxon>
        <taxon>Bacillati</taxon>
        <taxon>Actinomycetota</taxon>
        <taxon>Thermoleophilia</taxon>
        <taxon>Solirubrobacterales</taxon>
        <taxon>Paraconexibacteraceae</taxon>
        <taxon>Paraconexibacter</taxon>
    </lineage>
</organism>
<dbReference type="SUPFAM" id="SSF51658">
    <property type="entry name" value="Xylose isomerase-like"/>
    <property type="match status" value="1"/>
</dbReference>
<protein>
    <recommendedName>
        <fullName evidence="3">Sugar phosphate isomerase/epimerase</fullName>
    </recommendedName>
</protein>
<evidence type="ECO:0008006" key="3">
    <source>
        <dbReference type="Google" id="ProtNLM"/>
    </source>
</evidence>
<dbReference type="InterPro" id="IPR036237">
    <property type="entry name" value="Xyl_isomerase-like_sf"/>
</dbReference>
<proteinExistence type="predicted"/>
<reference evidence="1 2" key="1">
    <citation type="submission" date="2022-06" db="EMBL/GenBank/DDBJ databases">
        <title>Paraconexibacter antarcticus.</title>
        <authorList>
            <person name="Kim C.S."/>
        </authorList>
    </citation>
    <scope>NUCLEOTIDE SEQUENCE [LARGE SCALE GENOMIC DNA]</scope>
    <source>
        <strain evidence="1 2">02-257</strain>
    </source>
</reference>
<dbReference type="Proteomes" id="UP001056035">
    <property type="component" value="Chromosome"/>
</dbReference>
<dbReference type="RefSeq" id="WP_254570856.1">
    <property type="nucleotide sequence ID" value="NZ_CP098502.1"/>
</dbReference>
<evidence type="ECO:0000313" key="1">
    <source>
        <dbReference type="EMBL" id="UTI64143.1"/>
    </source>
</evidence>
<gene>
    <name evidence="1" type="ORF">NBH00_22740</name>
</gene>
<evidence type="ECO:0000313" key="2">
    <source>
        <dbReference type="Proteomes" id="UP001056035"/>
    </source>
</evidence>
<sequence length="229" mass="24341">MVTALDDRPATPATVLGAHHPVGASTGWLRDAGTWPAQARAAAAVSSFAAELAALSLPEFDALEAWLHTLPPLPFRYLSVHAPVKELDGDEPRLVARLAGLPAAVRSIVVHPDVMADPAAYARVGSRLVVENMDDRKASGQGVDDLAALFAVLPEAGFCLDVAHITAVDPTMELAHDLLDAFGPRLRQLHVSSLVGGEHAPLTDEDAERFRPVLRRCVDVPWVLEAPAA</sequence>
<dbReference type="EMBL" id="CP098502">
    <property type="protein sequence ID" value="UTI64143.1"/>
    <property type="molecule type" value="Genomic_DNA"/>
</dbReference>